<gene>
    <name evidence="2" type="ORF">GCM10009107_02450</name>
</gene>
<sequence>MTQVLMLTCQYMPDVFGGAEKQCQRVATGLAAHGQQVQVLTSTQQWAARGLSQEAAVAVHRLWVPAAPDLLGRWLLFSLWWWLAVMAWGWRHRRSIDVVHCHQGKFGAFVGTCLGRLLGKPVLIKIGNSEDEMDLRCLQRKALVGKPMTRFVLRQRPLFVAISAVIERNLREFGCQDVLRIPNGVPVSLAQPAPESGAAGALSDGPQFFYHGRIEEIKRVDVLIAAFAALVPELPPGSKLHIVGDGAGLPAARAAAAALGPLAARVVFHGALPQAVAFVQRFDVFVNASRAEGFSNSLLEALVLGKPMVSTPVSGAAEAIVDGVNGQLATAFDAAALAAAMRRALPLLDAEGLVRAQAASARLVDEVFAMPRVVQRYEALYPRLVEAAGSAGAAGAAGWS</sequence>
<name>A0ABN1JIM6_9BURK</name>
<evidence type="ECO:0000313" key="2">
    <source>
        <dbReference type="EMBL" id="GAA0740634.1"/>
    </source>
</evidence>
<dbReference type="PANTHER" id="PTHR12526">
    <property type="entry name" value="GLYCOSYLTRANSFERASE"/>
    <property type="match status" value="1"/>
</dbReference>
<protein>
    <recommendedName>
        <fullName evidence="1">Glycosyltransferase subfamily 4-like N-terminal domain-containing protein</fullName>
    </recommendedName>
</protein>
<evidence type="ECO:0000259" key="1">
    <source>
        <dbReference type="Pfam" id="PF13579"/>
    </source>
</evidence>
<dbReference type="EMBL" id="BAAAEW010000003">
    <property type="protein sequence ID" value="GAA0740634.1"/>
    <property type="molecule type" value="Genomic_DNA"/>
</dbReference>
<accession>A0ABN1JIM6</accession>
<comment type="caution">
    <text evidence="2">The sequence shown here is derived from an EMBL/GenBank/DDBJ whole genome shotgun (WGS) entry which is preliminary data.</text>
</comment>
<evidence type="ECO:0000313" key="3">
    <source>
        <dbReference type="Proteomes" id="UP001500279"/>
    </source>
</evidence>
<dbReference type="CDD" id="cd03801">
    <property type="entry name" value="GT4_PimA-like"/>
    <property type="match status" value="1"/>
</dbReference>
<dbReference type="Pfam" id="PF13579">
    <property type="entry name" value="Glyco_trans_4_4"/>
    <property type="match status" value="1"/>
</dbReference>
<dbReference type="Gene3D" id="3.40.50.2000">
    <property type="entry name" value="Glycogen Phosphorylase B"/>
    <property type="match status" value="2"/>
</dbReference>
<dbReference type="PANTHER" id="PTHR12526:SF635">
    <property type="entry name" value="GLYCOSYL TRANSFERASE GROUP 1"/>
    <property type="match status" value="1"/>
</dbReference>
<dbReference type="SUPFAM" id="SSF53756">
    <property type="entry name" value="UDP-Glycosyltransferase/glycogen phosphorylase"/>
    <property type="match status" value="1"/>
</dbReference>
<organism evidence="2 3">
    <name type="scientific">Ideonella azotifigens</name>
    <dbReference type="NCBI Taxonomy" id="513160"/>
    <lineage>
        <taxon>Bacteria</taxon>
        <taxon>Pseudomonadati</taxon>
        <taxon>Pseudomonadota</taxon>
        <taxon>Betaproteobacteria</taxon>
        <taxon>Burkholderiales</taxon>
        <taxon>Sphaerotilaceae</taxon>
        <taxon>Ideonella</taxon>
    </lineage>
</organism>
<dbReference type="Pfam" id="PF13692">
    <property type="entry name" value="Glyco_trans_1_4"/>
    <property type="match status" value="1"/>
</dbReference>
<dbReference type="Proteomes" id="UP001500279">
    <property type="component" value="Unassembled WGS sequence"/>
</dbReference>
<proteinExistence type="predicted"/>
<keyword evidence="3" id="KW-1185">Reference proteome</keyword>
<feature type="domain" description="Glycosyltransferase subfamily 4-like N-terminal" evidence="1">
    <location>
        <begin position="17"/>
        <end position="184"/>
    </location>
</feature>
<dbReference type="RefSeq" id="WP_231011748.1">
    <property type="nucleotide sequence ID" value="NZ_BAAAEW010000003.1"/>
</dbReference>
<reference evidence="2 3" key="1">
    <citation type="journal article" date="2019" name="Int. J. Syst. Evol. Microbiol.">
        <title>The Global Catalogue of Microorganisms (GCM) 10K type strain sequencing project: providing services to taxonomists for standard genome sequencing and annotation.</title>
        <authorList>
            <consortium name="The Broad Institute Genomics Platform"/>
            <consortium name="The Broad Institute Genome Sequencing Center for Infectious Disease"/>
            <person name="Wu L."/>
            <person name="Ma J."/>
        </authorList>
    </citation>
    <scope>NUCLEOTIDE SEQUENCE [LARGE SCALE GENOMIC DNA]</scope>
    <source>
        <strain evidence="2 3">JCM 15503</strain>
    </source>
</reference>
<dbReference type="InterPro" id="IPR028098">
    <property type="entry name" value="Glyco_trans_4-like_N"/>
</dbReference>